<reference evidence="2 3" key="1">
    <citation type="submission" date="2016-10" db="EMBL/GenBank/DDBJ databases">
        <authorList>
            <person name="de Groot N.N."/>
        </authorList>
    </citation>
    <scope>NUCLEOTIDE SEQUENCE [LARGE SCALE GENOMIC DNA]</scope>
    <source>
        <strain evidence="2 3">DSM 6793</strain>
    </source>
</reference>
<evidence type="ECO:0000313" key="3">
    <source>
        <dbReference type="Proteomes" id="UP000199514"/>
    </source>
</evidence>
<dbReference type="CDD" id="cd03024">
    <property type="entry name" value="DsbA_FrnE"/>
    <property type="match status" value="1"/>
</dbReference>
<keyword evidence="2" id="KW-0413">Isomerase</keyword>
<gene>
    <name evidence="2" type="ORF">SAMN05421780_11155</name>
</gene>
<dbReference type="Pfam" id="PF01323">
    <property type="entry name" value="DSBA"/>
    <property type="match status" value="1"/>
</dbReference>
<dbReference type="InterPro" id="IPR036249">
    <property type="entry name" value="Thioredoxin-like_sf"/>
</dbReference>
<dbReference type="InterPro" id="IPR001853">
    <property type="entry name" value="DSBA-like_thioredoxin_dom"/>
</dbReference>
<accession>A0A1I1MRD0</accession>
<dbReference type="STRING" id="927664.SAMN05421780_11155"/>
<dbReference type="SUPFAM" id="SSF52833">
    <property type="entry name" value="Thioredoxin-like"/>
    <property type="match status" value="1"/>
</dbReference>
<sequence>MTTNVNSAQASRMKVEIWSDIMCPFCYIGKRNYEAAISQFAGKDQVEVVWKSFQLDPTIQPAPDKNVYQYLAERKGMSYAESVKMHERVIAMAQSVGLEYNFDKAVIANSFDAHRLIQLAKTKGLGDAAEEKLFKAYFTEGQDFGNHEVLLTLGKAIGLTETKINEALSSDFYAYQVKQDIQEAAQIGVNGVPFFVFDRKYAVSGAQPSQVFLEVLQKSFGDWQKTQQPISTLAGGEACDIDGNCL</sequence>
<proteinExistence type="predicted"/>
<feature type="domain" description="DSBA-like thioredoxin" evidence="1">
    <location>
        <begin position="15"/>
        <end position="217"/>
    </location>
</feature>
<name>A0A1I1MRD0_9BACT</name>
<protein>
    <submittedName>
        <fullName evidence="2">Protein disulfide-isomerase</fullName>
    </submittedName>
</protein>
<dbReference type="RefSeq" id="WP_245756747.1">
    <property type="nucleotide sequence ID" value="NZ_FOLE01000011.1"/>
</dbReference>
<dbReference type="GO" id="GO:0016853">
    <property type="term" value="F:isomerase activity"/>
    <property type="evidence" value="ECO:0007669"/>
    <property type="project" value="UniProtKB-KW"/>
</dbReference>
<keyword evidence="3" id="KW-1185">Reference proteome</keyword>
<dbReference type="Gene3D" id="3.40.30.10">
    <property type="entry name" value="Glutaredoxin"/>
    <property type="match status" value="1"/>
</dbReference>
<dbReference type="PANTHER" id="PTHR13887:SF41">
    <property type="entry name" value="THIOREDOXIN SUPERFAMILY PROTEIN"/>
    <property type="match status" value="1"/>
</dbReference>
<dbReference type="Proteomes" id="UP000199514">
    <property type="component" value="Unassembled WGS sequence"/>
</dbReference>
<dbReference type="AlphaFoldDB" id="A0A1I1MRD0"/>
<organism evidence="2 3">
    <name type="scientific">Flexibacter flexilis DSM 6793</name>
    <dbReference type="NCBI Taxonomy" id="927664"/>
    <lineage>
        <taxon>Bacteria</taxon>
        <taxon>Pseudomonadati</taxon>
        <taxon>Bacteroidota</taxon>
        <taxon>Cytophagia</taxon>
        <taxon>Cytophagales</taxon>
        <taxon>Flexibacteraceae</taxon>
        <taxon>Flexibacter</taxon>
    </lineage>
</organism>
<evidence type="ECO:0000259" key="1">
    <source>
        <dbReference type="Pfam" id="PF01323"/>
    </source>
</evidence>
<dbReference type="PANTHER" id="PTHR13887">
    <property type="entry name" value="GLUTATHIONE S-TRANSFERASE KAPPA"/>
    <property type="match status" value="1"/>
</dbReference>
<dbReference type="GO" id="GO:0016491">
    <property type="term" value="F:oxidoreductase activity"/>
    <property type="evidence" value="ECO:0007669"/>
    <property type="project" value="InterPro"/>
</dbReference>
<dbReference type="EMBL" id="FOLE01000011">
    <property type="protein sequence ID" value="SFC87676.1"/>
    <property type="molecule type" value="Genomic_DNA"/>
</dbReference>
<evidence type="ECO:0000313" key="2">
    <source>
        <dbReference type="EMBL" id="SFC87676.1"/>
    </source>
</evidence>